<gene>
    <name evidence="5" type="ORF">H0921_17105</name>
</gene>
<evidence type="ECO:0000313" key="5">
    <source>
        <dbReference type="EMBL" id="MBA2227880.1"/>
    </source>
</evidence>
<organism evidence="5 6">
    <name type="scientific">Thermogemmata fonticola</name>
    <dbReference type="NCBI Taxonomy" id="2755323"/>
    <lineage>
        <taxon>Bacteria</taxon>
        <taxon>Pseudomonadati</taxon>
        <taxon>Planctomycetota</taxon>
        <taxon>Planctomycetia</taxon>
        <taxon>Gemmatales</taxon>
        <taxon>Gemmataceae</taxon>
        <taxon>Thermogemmata</taxon>
    </lineage>
</organism>
<evidence type="ECO:0000256" key="2">
    <source>
        <dbReference type="ARBA" id="ARBA00022803"/>
    </source>
</evidence>
<feature type="compositionally biased region" description="Basic and acidic residues" evidence="4">
    <location>
        <begin position="491"/>
        <end position="504"/>
    </location>
</feature>
<proteinExistence type="predicted"/>
<accession>A0A7V8VGZ7</accession>
<sequence length="510" mass="57118">MSSDSGLPAEPARTPAPDEPEGSRAAPDASASACSPSPLQEIGASIPAAIPNVGKTGEAPSPVCPGTGAIPRRCGPRFQSWQRVIVTGLLLAGLGVGGWAVWDEWRFRATLSRARLEAERGHTQAAIRALEWCIQRRPEQREVILLSAQIARRSGHLESAENLLDQYWQLYGDEEPLVLERLLLQAARGDVDAVAARLRERMQRNTAERRLIQEAWISGLLARFRWGEAGQFLTQWLADSPEDPWALYLFGRLQEQRDDVEGAKEYYRRLVESDPEHDEARQRLAQLLVQTRHGEEAEPHVRFLLTRLNPPPREVQVLWARTLVLLGRLDEAQAALDAVLSEHPHYPAALAERGKVALFQEQPGEALRYLAEAVHYDPGDLAIRHQYAMVLSQQGREEEAAQQRKLIAQLEADGERIKALIEGPLQREPNNAAIHHEIGMIALRAGQITEALRWFHSALRIDPQHAPTHRVLMVYYEESGQPALAARHRALARDTDRQKTEDSSKIQPPP</sequence>
<feature type="repeat" description="TPR" evidence="3">
    <location>
        <begin position="432"/>
        <end position="465"/>
    </location>
</feature>
<feature type="compositionally biased region" description="Low complexity" evidence="4">
    <location>
        <begin position="23"/>
        <end position="38"/>
    </location>
</feature>
<dbReference type="RefSeq" id="WP_194539745.1">
    <property type="nucleotide sequence ID" value="NZ_JACEFB010000021.1"/>
</dbReference>
<evidence type="ECO:0000256" key="4">
    <source>
        <dbReference type="SAM" id="MobiDB-lite"/>
    </source>
</evidence>
<dbReference type="InterPro" id="IPR011990">
    <property type="entry name" value="TPR-like_helical_dom_sf"/>
</dbReference>
<reference evidence="5 6" key="1">
    <citation type="submission" date="2020-07" db="EMBL/GenBank/DDBJ databases">
        <title>Thermogemmata thermophila gen. nov., sp. nov., a novel moderate thermophilic planctomycete from a Kamchatka hot spring.</title>
        <authorList>
            <person name="Elcheninov A.G."/>
            <person name="Podosokorskaya O.A."/>
            <person name="Kovaleva O.L."/>
            <person name="Novikov A."/>
            <person name="Bonch-Osmolovskaya E.A."/>
            <person name="Toshchakov S.V."/>
            <person name="Kublanov I.V."/>
        </authorList>
    </citation>
    <scope>NUCLEOTIDE SEQUENCE [LARGE SCALE GENOMIC DNA]</scope>
    <source>
        <strain evidence="5 6">2918</strain>
    </source>
</reference>
<dbReference type="InterPro" id="IPR019734">
    <property type="entry name" value="TPR_rpt"/>
</dbReference>
<name>A0A7V8VGZ7_9BACT</name>
<keyword evidence="1" id="KW-0677">Repeat</keyword>
<dbReference type="PROSITE" id="PS50005">
    <property type="entry name" value="TPR"/>
    <property type="match status" value="2"/>
</dbReference>
<dbReference type="Pfam" id="PF13432">
    <property type="entry name" value="TPR_16"/>
    <property type="match status" value="2"/>
</dbReference>
<evidence type="ECO:0000256" key="1">
    <source>
        <dbReference type="ARBA" id="ARBA00022737"/>
    </source>
</evidence>
<dbReference type="PANTHER" id="PTHR45586">
    <property type="entry name" value="TPR REPEAT-CONTAINING PROTEIN PA4667"/>
    <property type="match status" value="1"/>
</dbReference>
<protein>
    <submittedName>
        <fullName evidence="5">Tetratricopeptide repeat protein</fullName>
    </submittedName>
</protein>
<dbReference type="EMBL" id="JACEFB010000021">
    <property type="protein sequence ID" value="MBA2227880.1"/>
    <property type="molecule type" value="Genomic_DNA"/>
</dbReference>
<dbReference type="Pfam" id="PF14559">
    <property type="entry name" value="TPR_19"/>
    <property type="match status" value="2"/>
</dbReference>
<comment type="caution">
    <text evidence="5">The sequence shown here is derived from an EMBL/GenBank/DDBJ whole genome shotgun (WGS) entry which is preliminary data.</text>
</comment>
<dbReference type="Proteomes" id="UP000542342">
    <property type="component" value="Unassembled WGS sequence"/>
</dbReference>
<dbReference type="AlphaFoldDB" id="A0A7V8VGZ7"/>
<feature type="region of interest" description="Disordered" evidence="4">
    <location>
        <begin position="1"/>
        <end position="39"/>
    </location>
</feature>
<evidence type="ECO:0000313" key="6">
    <source>
        <dbReference type="Proteomes" id="UP000542342"/>
    </source>
</evidence>
<dbReference type="SMART" id="SM00028">
    <property type="entry name" value="TPR"/>
    <property type="match status" value="5"/>
</dbReference>
<keyword evidence="6" id="KW-1185">Reference proteome</keyword>
<feature type="repeat" description="TPR" evidence="3">
    <location>
        <begin position="244"/>
        <end position="277"/>
    </location>
</feature>
<dbReference type="Gene3D" id="1.25.40.10">
    <property type="entry name" value="Tetratricopeptide repeat domain"/>
    <property type="match status" value="4"/>
</dbReference>
<evidence type="ECO:0000256" key="3">
    <source>
        <dbReference type="PROSITE-ProRule" id="PRU00339"/>
    </source>
</evidence>
<feature type="region of interest" description="Disordered" evidence="4">
    <location>
        <begin position="487"/>
        <end position="510"/>
    </location>
</feature>
<dbReference type="InterPro" id="IPR051012">
    <property type="entry name" value="CellSynth/LPSAsmb/PSIAsmb"/>
</dbReference>
<keyword evidence="2 3" id="KW-0802">TPR repeat</keyword>
<dbReference type="SUPFAM" id="SSF48452">
    <property type="entry name" value="TPR-like"/>
    <property type="match status" value="3"/>
</dbReference>
<dbReference type="PANTHER" id="PTHR45586:SF1">
    <property type="entry name" value="LIPOPOLYSACCHARIDE ASSEMBLY PROTEIN B"/>
    <property type="match status" value="1"/>
</dbReference>